<dbReference type="Proteomes" id="UP000324021">
    <property type="component" value="Unassembled WGS sequence"/>
</dbReference>
<evidence type="ECO:0000313" key="1">
    <source>
        <dbReference type="EMBL" id="SDD17471.1"/>
    </source>
</evidence>
<evidence type="ECO:0000313" key="2">
    <source>
        <dbReference type="Proteomes" id="UP000324021"/>
    </source>
</evidence>
<dbReference type="AlphaFoldDB" id="A0A1G6SLG0"/>
<gene>
    <name evidence="1" type="ORF">SAMN05192552_101464</name>
</gene>
<dbReference type="EMBL" id="FMZP01000014">
    <property type="protein sequence ID" value="SDD17471.1"/>
    <property type="molecule type" value="Genomic_DNA"/>
</dbReference>
<organism evidence="1 2">
    <name type="scientific">Natrinema hispanicum</name>
    <dbReference type="NCBI Taxonomy" id="392421"/>
    <lineage>
        <taxon>Archaea</taxon>
        <taxon>Methanobacteriati</taxon>
        <taxon>Methanobacteriota</taxon>
        <taxon>Stenosarchaea group</taxon>
        <taxon>Halobacteria</taxon>
        <taxon>Halobacteriales</taxon>
        <taxon>Natrialbaceae</taxon>
        <taxon>Natrinema</taxon>
    </lineage>
</organism>
<dbReference type="RefSeq" id="WP_149782358.1">
    <property type="nucleotide sequence ID" value="NZ_FMZP01000014.1"/>
</dbReference>
<sequence length="132" mass="14853">MAVERANLPVVTKRGENGELVRVLIHENWFDKLSPLFSAFRWVRAYVAVESIPQELVQALQKPLELISSFVVDFGAFGWTFSLSLILLMEWAASKGVAVGKFVYEEVSGYGRARYGEGRYGKPIQVVKEIAE</sequence>
<reference evidence="1 2" key="1">
    <citation type="submission" date="2016-10" db="EMBL/GenBank/DDBJ databases">
        <authorList>
            <person name="Varghese N."/>
            <person name="Submissions S."/>
        </authorList>
    </citation>
    <scope>NUCLEOTIDE SEQUENCE [LARGE SCALE GENOMIC DNA]</scope>
    <source>
        <strain evidence="1 2">CDM_1</strain>
    </source>
</reference>
<accession>A0A1G6SLG0</accession>
<proteinExistence type="predicted"/>
<name>A0A1G6SLG0_9EURY</name>
<protein>
    <submittedName>
        <fullName evidence="1">Uncharacterized protein</fullName>
    </submittedName>
</protein>